<feature type="transmembrane region" description="Helical" evidence="6">
    <location>
        <begin position="493"/>
        <end position="517"/>
    </location>
</feature>
<organism evidence="7 8">
    <name type="scientific">Golovinomyces cichoracearum</name>
    <dbReference type="NCBI Taxonomy" id="62708"/>
    <lineage>
        <taxon>Eukaryota</taxon>
        <taxon>Fungi</taxon>
        <taxon>Dikarya</taxon>
        <taxon>Ascomycota</taxon>
        <taxon>Pezizomycotina</taxon>
        <taxon>Leotiomycetes</taxon>
        <taxon>Erysiphales</taxon>
        <taxon>Erysiphaceae</taxon>
        <taxon>Golovinomyces</taxon>
    </lineage>
</organism>
<evidence type="ECO:0000313" key="7">
    <source>
        <dbReference type="EMBL" id="RKF54168.1"/>
    </source>
</evidence>
<evidence type="ECO:0000256" key="3">
    <source>
        <dbReference type="ARBA" id="ARBA00022989"/>
    </source>
</evidence>
<evidence type="ECO:0000256" key="2">
    <source>
        <dbReference type="ARBA" id="ARBA00022692"/>
    </source>
</evidence>
<proteinExistence type="predicted"/>
<evidence type="ECO:0000256" key="1">
    <source>
        <dbReference type="ARBA" id="ARBA00004141"/>
    </source>
</evidence>
<dbReference type="AlphaFoldDB" id="A0A420H9T1"/>
<feature type="transmembrane region" description="Helical" evidence="6">
    <location>
        <begin position="529"/>
        <end position="549"/>
    </location>
</feature>
<reference evidence="7 8" key="1">
    <citation type="journal article" date="2018" name="BMC Genomics">
        <title>Comparative genome analyses reveal sequence features reflecting distinct modes of host-adaptation between dicot and monocot powdery mildew.</title>
        <authorList>
            <person name="Wu Y."/>
            <person name="Ma X."/>
            <person name="Pan Z."/>
            <person name="Kale S.D."/>
            <person name="Song Y."/>
            <person name="King H."/>
            <person name="Zhang Q."/>
            <person name="Presley C."/>
            <person name="Deng X."/>
            <person name="Wei C.I."/>
            <person name="Xiao S."/>
        </authorList>
    </citation>
    <scope>NUCLEOTIDE SEQUENCE [LARGE SCALE GENOMIC DNA]</scope>
    <source>
        <strain evidence="7">UMSG3</strain>
    </source>
</reference>
<evidence type="ECO:0000256" key="6">
    <source>
        <dbReference type="SAM" id="Phobius"/>
    </source>
</evidence>
<feature type="region of interest" description="Disordered" evidence="5">
    <location>
        <begin position="24"/>
        <end position="49"/>
    </location>
</feature>
<dbReference type="Gene3D" id="1.20.1740.10">
    <property type="entry name" value="Amino acid/polyamine transporter I"/>
    <property type="match status" value="1"/>
</dbReference>
<dbReference type="Proteomes" id="UP000283383">
    <property type="component" value="Unassembled WGS sequence"/>
</dbReference>
<dbReference type="STRING" id="62708.A0A420H9T1"/>
<feature type="transmembrane region" description="Helical" evidence="6">
    <location>
        <begin position="466"/>
        <end position="487"/>
    </location>
</feature>
<dbReference type="EMBL" id="MCBQ01021177">
    <property type="protein sequence ID" value="RKF54168.1"/>
    <property type="molecule type" value="Genomic_DNA"/>
</dbReference>
<keyword evidence="8" id="KW-1185">Reference proteome</keyword>
<protein>
    <submittedName>
        <fullName evidence="7">Y+L amino acid transporter 2</fullName>
    </submittedName>
</protein>
<feature type="transmembrane region" description="Helical" evidence="6">
    <location>
        <begin position="555"/>
        <end position="571"/>
    </location>
</feature>
<comment type="caution">
    <text evidence="7">The sequence shown here is derived from an EMBL/GenBank/DDBJ whole genome shotgun (WGS) entry which is preliminary data.</text>
</comment>
<accession>A0A420H9T1</accession>
<dbReference type="GO" id="GO:0016020">
    <property type="term" value="C:membrane"/>
    <property type="evidence" value="ECO:0007669"/>
    <property type="project" value="UniProtKB-SubCell"/>
</dbReference>
<feature type="transmembrane region" description="Helical" evidence="6">
    <location>
        <begin position="185"/>
        <end position="209"/>
    </location>
</feature>
<sequence>MSNIQSHVRDSLELASLASSDRDYRNSLSSVSPKSSLDEIGPLDLRNTAHNKKTQNRSFSSFSAYDFRTNIFPLSSTIGNGYAPIGTPILSNGQSASGAGSLEKRKNLTYINGLSLIIGSVIGSGIFSSPSQVNINVGSPGASLVVWIVAGILAWTGASSYAELGGAIPLNGGSQVYLTKIFGEIFGFLFAWCATIVLRPGSTAIISIIMGDYLARAAIGPDAEGLNIWINKTIALTGLSLITFLNCVSTKLGTRLGDMFMHLKFATLIGIAVTGIVVAATGITYSGKTNQEWKKNGWFEGTSTNPGNWAVALYSGLWAFDGWDNTNFVIGEFRNPTRDLPRIIHTAMPLVILSYLLTNISYFFVLPQKILNSSSTVAVAFGSSVFGPIGSLVLALAVSASCFGALNALTFTSGRLTYIAGKEGFIPAIFGEIGIRTKKKQTFETIKKNWVITQIERLIGDDEMGLFSTPIYSMILNAAISACYIFLGEFHTLVTFYGVAVYIFYFLTVLGLIILRVKEPDLERPYKTWITTPIIFCCVSLFLLSRAVFAEPLKTVVVLVFMLVGVPIYYWRRSVRDNGVYGKINNNRRSMSN</sequence>
<dbReference type="PANTHER" id="PTHR11785:SF512">
    <property type="entry name" value="SOBREMESA, ISOFORM B"/>
    <property type="match status" value="1"/>
</dbReference>
<keyword evidence="3 6" id="KW-1133">Transmembrane helix</keyword>
<gene>
    <name evidence="7" type="ORF">GcM3_211005</name>
</gene>
<dbReference type="PANTHER" id="PTHR11785">
    <property type="entry name" value="AMINO ACID TRANSPORTER"/>
    <property type="match status" value="1"/>
</dbReference>
<keyword evidence="4 6" id="KW-0472">Membrane</keyword>
<dbReference type="InterPro" id="IPR050598">
    <property type="entry name" value="AminoAcid_Transporter"/>
</dbReference>
<comment type="subcellular location">
    <subcellularLocation>
        <location evidence="1">Membrane</location>
        <topology evidence="1">Multi-pass membrane protein</topology>
    </subcellularLocation>
</comment>
<evidence type="ECO:0000256" key="4">
    <source>
        <dbReference type="ARBA" id="ARBA00023136"/>
    </source>
</evidence>
<name>A0A420H9T1_9PEZI</name>
<feature type="transmembrane region" description="Helical" evidence="6">
    <location>
        <begin position="343"/>
        <end position="365"/>
    </location>
</feature>
<evidence type="ECO:0000313" key="8">
    <source>
        <dbReference type="Proteomes" id="UP000283383"/>
    </source>
</evidence>
<feature type="transmembrane region" description="Helical" evidence="6">
    <location>
        <begin position="265"/>
        <end position="286"/>
    </location>
</feature>
<dbReference type="InterPro" id="IPR002293">
    <property type="entry name" value="AA/rel_permease1"/>
</dbReference>
<dbReference type="Pfam" id="PF13520">
    <property type="entry name" value="AA_permease_2"/>
    <property type="match status" value="1"/>
</dbReference>
<dbReference type="GO" id="GO:0015179">
    <property type="term" value="F:L-amino acid transmembrane transporter activity"/>
    <property type="evidence" value="ECO:0007669"/>
    <property type="project" value="TreeGrafter"/>
</dbReference>
<dbReference type="PIRSF" id="PIRSF006060">
    <property type="entry name" value="AA_transporter"/>
    <property type="match status" value="1"/>
</dbReference>
<feature type="transmembrane region" description="Helical" evidence="6">
    <location>
        <begin position="110"/>
        <end position="129"/>
    </location>
</feature>
<feature type="transmembrane region" description="Helical" evidence="6">
    <location>
        <begin position="141"/>
        <end position="164"/>
    </location>
</feature>
<feature type="transmembrane region" description="Helical" evidence="6">
    <location>
        <begin position="385"/>
        <end position="409"/>
    </location>
</feature>
<evidence type="ECO:0000256" key="5">
    <source>
        <dbReference type="SAM" id="MobiDB-lite"/>
    </source>
</evidence>
<keyword evidence="2 6" id="KW-0812">Transmembrane</keyword>